<proteinExistence type="predicted"/>
<evidence type="ECO:0000259" key="7">
    <source>
        <dbReference type="PROSITE" id="PS51755"/>
    </source>
</evidence>
<reference evidence="8 9" key="1">
    <citation type="submission" date="2022-06" db="EMBL/GenBank/DDBJ databases">
        <title>Isolation of gut microbiota from human fecal samples.</title>
        <authorList>
            <person name="Pamer E.G."/>
            <person name="Barat B."/>
            <person name="Waligurski E."/>
            <person name="Medina S."/>
            <person name="Paddock L."/>
            <person name="Mostad J."/>
        </authorList>
    </citation>
    <scope>NUCLEOTIDE SEQUENCE [LARGE SCALE GENOMIC DNA]</scope>
    <source>
        <strain evidence="8 9">DFI.7.95</strain>
    </source>
</reference>
<dbReference type="Gene3D" id="3.40.50.2300">
    <property type="match status" value="1"/>
</dbReference>
<protein>
    <submittedName>
        <fullName evidence="8">Response regulator transcription factor</fullName>
    </submittedName>
</protein>
<feature type="modified residue" description="4-aspartylphosphate" evidence="4">
    <location>
        <position position="61"/>
    </location>
</feature>
<feature type="DNA-binding region" description="OmpR/PhoB-type" evidence="5">
    <location>
        <begin position="136"/>
        <end position="235"/>
    </location>
</feature>
<dbReference type="Pfam" id="PF00486">
    <property type="entry name" value="Trans_reg_C"/>
    <property type="match status" value="1"/>
</dbReference>
<dbReference type="InterPro" id="IPR011006">
    <property type="entry name" value="CheY-like_superfamily"/>
</dbReference>
<dbReference type="CDD" id="cd17574">
    <property type="entry name" value="REC_OmpR"/>
    <property type="match status" value="1"/>
</dbReference>
<keyword evidence="1" id="KW-0805">Transcription regulation</keyword>
<feature type="domain" description="OmpR/PhoB-type" evidence="7">
    <location>
        <begin position="136"/>
        <end position="235"/>
    </location>
</feature>
<comment type="caution">
    <text evidence="8">The sequence shown here is derived from an EMBL/GenBank/DDBJ whole genome shotgun (WGS) entry which is preliminary data.</text>
</comment>
<evidence type="ECO:0000256" key="3">
    <source>
        <dbReference type="ARBA" id="ARBA00023163"/>
    </source>
</evidence>
<dbReference type="PANTHER" id="PTHR48111">
    <property type="entry name" value="REGULATOR OF RPOS"/>
    <property type="match status" value="1"/>
</dbReference>
<dbReference type="Gene3D" id="1.10.10.10">
    <property type="entry name" value="Winged helix-like DNA-binding domain superfamily/Winged helix DNA-binding domain"/>
    <property type="match status" value="1"/>
</dbReference>
<evidence type="ECO:0000256" key="5">
    <source>
        <dbReference type="PROSITE-ProRule" id="PRU01091"/>
    </source>
</evidence>
<dbReference type="InterPro" id="IPR036388">
    <property type="entry name" value="WH-like_DNA-bd_sf"/>
</dbReference>
<dbReference type="InterPro" id="IPR001867">
    <property type="entry name" value="OmpR/PhoB-type_DNA-bd"/>
</dbReference>
<dbReference type="EMBL" id="JANGAC010000021">
    <property type="protein sequence ID" value="MCQ4925370.1"/>
    <property type="molecule type" value="Genomic_DNA"/>
</dbReference>
<keyword evidence="2 5" id="KW-0238">DNA-binding</keyword>
<sequence>MIGINSLGTEKILLVDDEKDILDLLETTLIKEGFKEIYKSLSGYEGIELCKKINPDIIVLDIMLPDIDGFQVCQSLREIILCPILFLSAKNDDIDKLLGLSLGGDDYITKPFSPKEVAYRIKAQLRRKAYLNTIENNIIEFGQISIDEGKKEVSKNGQVLSLTAKEYQLLLYLAKYPNHILSKKTLYEAIWEEPYFGDDNTIMVHIRKIRQKVEDIPSAPKYLLTIKGLGYKLNTKEV</sequence>
<evidence type="ECO:0000259" key="6">
    <source>
        <dbReference type="PROSITE" id="PS50110"/>
    </source>
</evidence>
<dbReference type="SUPFAM" id="SSF52172">
    <property type="entry name" value="CheY-like"/>
    <property type="match status" value="1"/>
</dbReference>
<dbReference type="Pfam" id="PF00072">
    <property type="entry name" value="Response_reg"/>
    <property type="match status" value="1"/>
</dbReference>
<feature type="domain" description="Response regulatory" evidence="6">
    <location>
        <begin position="11"/>
        <end position="125"/>
    </location>
</feature>
<accession>A0ABT1SFU1</accession>
<evidence type="ECO:0000313" key="8">
    <source>
        <dbReference type="EMBL" id="MCQ4925370.1"/>
    </source>
</evidence>
<dbReference type="PROSITE" id="PS50110">
    <property type="entry name" value="RESPONSE_REGULATORY"/>
    <property type="match status" value="1"/>
</dbReference>
<dbReference type="InterPro" id="IPR039420">
    <property type="entry name" value="WalR-like"/>
</dbReference>
<evidence type="ECO:0000256" key="4">
    <source>
        <dbReference type="PROSITE-ProRule" id="PRU00169"/>
    </source>
</evidence>
<keyword evidence="4" id="KW-0597">Phosphoprotein</keyword>
<keyword evidence="3" id="KW-0804">Transcription</keyword>
<dbReference type="SMART" id="SM00862">
    <property type="entry name" value="Trans_reg_C"/>
    <property type="match status" value="1"/>
</dbReference>
<keyword evidence="9" id="KW-1185">Reference proteome</keyword>
<dbReference type="InterPro" id="IPR016032">
    <property type="entry name" value="Sig_transdc_resp-reg_C-effctor"/>
</dbReference>
<organism evidence="8 9">
    <name type="scientific">Tissierella carlieri</name>
    <dbReference type="NCBI Taxonomy" id="689904"/>
    <lineage>
        <taxon>Bacteria</taxon>
        <taxon>Bacillati</taxon>
        <taxon>Bacillota</taxon>
        <taxon>Tissierellia</taxon>
        <taxon>Tissierellales</taxon>
        <taxon>Tissierellaceae</taxon>
        <taxon>Tissierella</taxon>
    </lineage>
</organism>
<dbReference type="CDD" id="cd00383">
    <property type="entry name" value="trans_reg_C"/>
    <property type="match status" value="1"/>
</dbReference>
<dbReference type="SMART" id="SM00448">
    <property type="entry name" value="REC"/>
    <property type="match status" value="1"/>
</dbReference>
<evidence type="ECO:0000256" key="2">
    <source>
        <dbReference type="ARBA" id="ARBA00023125"/>
    </source>
</evidence>
<evidence type="ECO:0000256" key="1">
    <source>
        <dbReference type="ARBA" id="ARBA00023015"/>
    </source>
</evidence>
<dbReference type="PANTHER" id="PTHR48111:SF52">
    <property type="entry name" value="TRANSCRIPTIONAL REGULATORY PROTEIN YVRH"/>
    <property type="match status" value="1"/>
</dbReference>
<dbReference type="Proteomes" id="UP001524478">
    <property type="component" value="Unassembled WGS sequence"/>
</dbReference>
<evidence type="ECO:0000313" key="9">
    <source>
        <dbReference type="Proteomes" id="UP001524478"/>
    </source>
</evidence>
<dbReference type="InterPro" id="IPR001789">
    <property type="entry name" value="Sig_transdc_resp-reg_receiver"/>
</dbReference>
<dbReference type="PROSITE" id="PS51755">
    <property type="entry name" value="OMPR_PHOB"/>
    <property type="match status" value="1"/>
</dbReference>
<dbReference type="Gene3D" id="6.10.250.690">
    <property type="match status" value="1"/>
</dbReference>
<name>A0ABT1SFU1_9FIRM</name>
<dbReference type="SUPFAM" id="SSF46894">
    <property type="entry name" value="C-terminal effector domain of the bipartite response regulators"/>
    <property type="match status" value="1"/>
</dbReference>
<gene>
    <name evidence="8" type="ORF">NE686_19860</name>
</gene>
<dbReference type="RefSeq" id="WP_256312857.1">
    <property type="nucleotide sequence ID" value="NZ_JANGAC010000021.1"/>
</dbReference>